<feature type="region of interest" description="Disordered" evidence="1">
    <location>
        <begin position="279"/>
        <end position="304"/>
    </location>
</feature>
<reference evidence="4 5" key="1">
    <citation type="journal article" date="2014" name="Int. J. Syst. Evol. Microbiol.">
        <title>Complete genome sequence of Corynebacterium casei LMG S-19264T (=DSM 44701T), isolated from a smear-ripened cheese.</title>
        <authorList>
            <consortium name="US DOE Joint Genome Institute (JGI-PGF)"/>
            <person name="Walter F."/>
            <person name="Albersmeier A."/>
            <person name="Kalinowski J."/>
            <person name="Ruckert C."/>
        </authorList>
    </citation>
    <scope>NUCLEOTIDE SEQUENCE [LARGE SCALE GENOMIC DNA]</scope>
    <source>
        <strain evidence="4 5">KCTC 12866</strain>
    </source>
</reference>
<sequence>MSWTFNPDLQSKNLSYSNGLAGYMLNWVFGFYLPEFVSLYIVLILIENYHKLLNINELALDAKSIIFYELKFLPLFLTSYLFFIPVTLHLRFLIREFPSFAAERYEDVYMGMLYTSTGYLTYTPFIVILGYLLLNTSLIIDFLQNLKKAAKPEESVLGVLTSLASGAPRAYTQVISAKTNTGETLLNVEDCYLFETEEGEYFVEHYKGRFKVSKSLAELENELDPDRFFRGNRHYLLNLDYFDSYSYWEKGKYVLHCQKLPEKELIMPRARMPSLKQSLEKNVANSAKQEATTVGPLVDPSENS</sequence>
<dbReference type="PROSITE" id="PS50930">
    <property type="entry name" value="HTH_LYTTR"/>
    <property type="match status" value="1"/>
</dbReference>
<protein>
    <recommendedName>
        <fullName evidence="3">HTH LytTR-type domain-containing protein</fullName>
    </recommendedName>
</protein>
<dbReference type="SMART" id="SM00850">
    <property type="entry name" value="LytTR"/>
    <property type="match status" value="1"/>
</dbReference>
<name>A0A8J3D079_9BACT</name>
<dbReference type="Pfam" id="PF04397">
    <property type="entry name" value="LytTR"/>
    <property type="match status" value="1"/>
</dbReference>
<evidence type="ECO:0000256" key="1">
    <source>
        <dbReference type="SAM" id="MobiDB-lite"/>
    </source>
</evidence>
<proteinExistence type="predicted"/>
<dbReference type="InterPro" id="IPR046947">
    <property type="entry name" value="LytR-like"/>
</dbReference>
<keyword evidence="5" id="KW-1185">Reference proteome</keyword>
<keyword evidence="2" id="KW-0812">Transmembrane</keyword>
<dbReference type="GO" id="GO:0000156">
    <property type="term" value="F:phosphorelay response regulator activity"/>
    <property type="evidence" value="ECO:0007669"/>
    <property type="project" value="InterPro"/>
</dbReference>
<evidence type="ECO:0000313" key="5">
    <source>
        <dbReference type="Proteomes" id="UP000598271"/>
    </source>
</evidence>
<evidence type="ECO:0000256" key="2">
    <source>
        <dbReference type="SAM" id="Phobius"/>
    </source>
</evidence>
<organism evidence="4 5">
    <name type="scientific">Persicitalea jodogahamensis</name>
    <dbReference type="NCBI Taxonomy" id="402147"/>
    <lineage>
        <taxon>Bacteria</taxon>
        <taxon>Pseudomonadati</taxon>
        <taxon>Bacteroidota</taxon>
        <taxon>Cytophagia</taxon>
        <taxon>Cytophagales</taxon>
        <taxon>Spirosomataceae</taxon>
        <taxon>Persicitalea</taxon>
    </lineage>
</organism>
<keyword evidence="2" id="KW-1133">Transmembrane helix</keyword>
<dbReference type="InterPro" id="IPR007492">
    <property type="entry name" value="LytTR_DNA-bd_dom"/>
</dbReference>
<feature type="domain" description="HTH LytTR-type" evidence="3">
    <location>
        <begin position="175"/>
        <end position="281"/>
    </location>
</feature>
<feature type="compositionally biased region" description="Polar residues" evidence="1">
    <location>
        <begin position="283"/>
        <end position="292"/>
    </location>
</feature>
<dbReference type="GO" id="GO:0003677">
    <property type="term" value="F:DNA binding"/>
    <property type="evidence" value="ECO:0007669"/>
    <property type="project" value="InterPro"/>
</dbReference>
<dbReference type="EMBL" id="BMXF01000001">
    <property type="protein sequence ID" value="GHB55655.1"/>
    <property type="molecule type" value="Genomic_DNA"/>
</dbReference>
<comment type="caution">
    <text evidence="4">The sequence shown here is derived from an EMBL/GenBank/DDBJ whole genome shotgun (WGS) entry which is preliminary data.</text>
</comment>
<evidence type="ECO:0000259" key="3">
    <source>
        <dbReference type="PROSITE" id="PS50930"/>
    </source>
</evidence>
<dbReference type="PANTHER" id="PTHR37299">
    <property type="entry name" value="TRANSCRIPTIONAL REGULATOR-RELATED"/>
    <property type="match status" value="1"/>
</dbReference>
<gene>
    <name evidence="4" type="ORF">GCM10007390_06090</name>
</gene>
<feature type="transmembrane region" description="Helical" evidence="2">
    <location>
        <begin position="72"/>
        <end position="94"/>
    </location>
</feature>
<feature type="transmembrane region" description="Helical" evidence="2">
    <location>
        <begin position="20"/>
        <end position="46"/>
    </location>
</feature>
<feature type="transmembrane region" description="Helical" evidence="2">
    <location>
        <begin position="119"/>
        <end position="143"/>
    </location>
</feature>
<dbReference type="PANTHER" id="PTHR37299:SF1">
    <property type="entry name" value="STAGE 0 SPORULATION PROTEIN A HOMOLOG"/>
    <property type="match status" value="1"/>
</dbReference>
<dbReference type="Proteomes" id="UP000598271">
    <property type="component" value="Unassembled WGS sequence"/>
</dbReference>
<dbReference type="Gene3D" id="2.40.50.1020">
    <property type="entry name" value="LytTr DNA-binding domain"/>
    <property type="match status" value="1"/>
</dbReference>
<dbReference type="AlphaFoldDB" id="A0A8J3D079"/>
<accession>A0A8J3D079</accession>
<evidence type="ECO:0000313" key="4">
    <source>
        <dbReference type="EMBL" id="GHB55655.1"/>
    </source>
</evidence>
<keyword evidence="2" id="KW-0472">Membrane</keyword>